<dbReference type="Proteomes" id="UP000765509">
    <property type="component" value="Unassembled WGS sequence"/>
</dbReference>
<accession>A0A9Q3GUX3</accession>
<dbReference type="InterPro" id="IPR056924">
    <property type="entry name" value="SH3_Tf2-1"/>
</dbReference>
<evidence type="ECO:0000259" key="2">
    <source>
        <dbReference type="Pfam" id="PF24626"/>
    </source>
</evidence>
<protein>
    <recommendedName>
        <fullName evidence="2">Tf2-1-like SH3-like domain-containing protein</fullName>
    </recommendedName>
</protein>
<evidence type="ECO:0000313" key="4">
    <source>
        <dbReference type="Proteomes" id="UP000765509"/>
    </source>
</evidence>
<dbReference type="AlphaFoldDB" id="A0A9Q3GUX3"/>
<dbReference type="EMBL" id="AVOT02006271">
    <property type="protein sequence ID" value="MBW0481163.1"/>
    <property type="molecule type" value="Genomic_DNA"/>
</dbReference>
<feature type="region of interest" description="Disordered" evidence="1">
    <location>
        <begin position="113"/>
        <end position="135"/>
    </location>
</feature>
<evidence type="ECO:0000313" key="3">
    <source>
        <dbReference type="EMBL" id="MBW0481163.1"/>
    </source>
</evidence>
<comment type="caution">
    <text evidence="3">The sequence shown here is derived from an EMBL/GenBank/DDBJ whole genome shotgun (WGS) entry which is preliminary data.</text>
</comment>
<gene>
    <name evidence="3" type="ORF">O181_020878</name>
</gene>
<reference evidence="3" key="1">
    <citation type="submission" date="2021-03" db="EMBL/GenBank/DDBJ databases">
        <title>Draft genome sequence of rust myrtle Austropuccinia psidii MF-1, a brazilian biotype.</title>
        <authorList>
            <person name="Quecine M.C."/>
            <person name="Pachon D.M.R."/>
            <person name="Bonatelli M.L."/>
            <person name="Correr F.H."/>
            <person name="Franceschini L.M."/>
            <person name="Leite T.F."/>
            <person name="Margarido G.R.A."/>
            <person name="Almeida C.A."/>
            <person name="Ferrarezi J.A."/>
            <person name="Labate C.A."/>
        </authorList>
    </citation>
    <scope>NUCLEOTIDE SEQUENCE</scope>
    <source>
        <strain evidence="3">MF-1</strain>
    </source>
</reference>
<proteinExistence type="predicted"/>
<keyword evidence="4" id="KW-1185">Reference proteome</keyword>
<name>A0A9Q3GUX3_9BASI</name>
<dbReference type="Pfam" id="PF24626">
    <property type="entry name" value="SH3_Tf2-1"/>
    <property type="match status" value="1"/>
</dbReference>
<feature type="domain" description="Tf2-1-like SH3-like" evidence="2">
    <location>
        <begin position="46"/>
        <end position="108"/>
    </location>
</feature>
<dbReference type="OrthoDB" id="4360000at2759"/>
<evidence type="ECO:0000256" key="1">
    <source>
        <dbReference type="SAM" id="MobiDB-lite"/>
    </source>
</evidence>
<organism evidence="3 4">
    <name type="scientific">Austropuccinia psidii MF-1</name>
    <dbReference type="NCBI Taxonomy" id="1389203"/>
    <lineage>
        <taxon>Eukaryota</taxon>
        <taxon>Fungi</taxon>
        <taxon>Dikarya</taxon>
        <taxon>Basidiomycota</taxon>
        <taxon>Pucciniomycotina</taxon>
        <taxon>Pucciniomycetes</taxon>
        <taxon>Pucciniales</taxon>
        <taxon>Sphaerophragmiaceae</taxon>
        <taxon>Austropuccinia</taxon>
    </lineage>
</organism>
<sequence length="168" mass="19496">MYPIDKEFYDMWRREFDSAARCIAEPEEYNKQRYDKTQKEPDFREGEKVLVSTLNSNNAKCPKRMRYSFVGTFTIIRLIGKNAVEVRLTEEFSSKHPVFPVILIKPYHQIGGGNFPSRNNSHTPKDTVEGEDSPGSLKKIMTTMKIILNGKDHRKFFVLCKNQAAEKD</sequence>